<proteinExistence type="predicted"/>
<dbReference type="AlphaFoldDB" id="A0A1G4T995"/>
<organism evidence="2 3">
    <name type="scientific">Rhizobium mongolense subsp. loessense</name>
    <dbReference type="NCBI Taxonomy" id="158890"/>
    <lineage>
        <taxon>Bacteria</taxon>
        <taxon>Pseudomonadati</taxon>
        <taxon>Pseudomonadota</taxon>
        <taxon>Alphaproteobacteria</taxon>
        <taxon>Hyphomicrobiales</taxon>
        <taxon>Rhizobiaceae</taxon>
        <taxon>Rhizobium/Agrobacterium group</taxon>
        <taxon>Rhizobium</taxon>
    </lineage>
</organism>
<reference evidence="2 3" key="1">
    <citation type="submission" date="2016-10" db="EMBL/GenBank/DDBJ databases">
        <authorList>
            <person name="de Groot N.N."/>
        </authorList>
    </citation>
    <scope>NUCLEOTIDE SEQUENCE [LARGE SCALE GENOMIC DNA]</scope>
    <source>
        <strain evidence="2 3">CGMCC 1.3401</strain>
    </source>
</reference>
<protein>
    <recommendedName>
        <fullName evidence="4">LysR substrate binding domain-containing protein</fullName>
    </recommendedName>
</protein>
<evidence type="ECO:0000313" key="2">
    <source>
        <dbReference type="EMBL" id="SCW77980.1"/>
    </source>
</evidence>
<name>A0A1G4T995_9HYPH</name>
<dbReference type="SUPFAM" id="SSF53850">
    <property type="entry name" value="Periplasmic binding protein-like II"/>
    <property type="match status" value="1"/>
</dbReference>
<accession>A0A1G4T995</accession>
<evidence type="ECO:0000313" key="3">
    <source>
        <dbReference type="Proteomes" id="UP000199542"/>
    </source>
</evidence>
<dbReference type="Gene3D" id="3.40.190.290">
    <property type="match status" value="1"/>
</dbReference>
<dbReference type="Proteomes" id="UP000199542">
    <property type="component" value="Unassembled WGS sequence"/>
</dbReference>
<sequence>MLSHILACPDIEAGRLANVIPQFPPARPAINVVYPSRRNMSLRVRTVLDFLTQAIKEDPLMAPDPPRDRRRQLRLDLGPA</sequence>
<feature type="region of interest" description="Disordered" evidence="1">
    <location>
        <begin position="58"/>
        <end position="80"/>
    </location>
</feature>
<evidence type="ECO:0008006" key="4">
    <source>
        <dbReference type="Google" id="ProtNLM"/>
    </source>
</evidence>
<evidence type="ECO:0000256" key="1">
    <source>
        <dbReference type="SAM" id="MobiDB-lite"/>
    </source>
</evidence>
<dbReference type="EMBL" id="FMTM01000008">
    <property type="protein sequence ID" value="SCW77980.1"/>
    <property type="molecule type" value="Genomic_DNA"/>
</dbReference>
<gene>
    <name evidence="2" type="ORF">SAMN02927900_04890</name>
</gene>